<evidence type="ECO:0000313" key="1">
    <source>
        <dbReference type="EMBL" id="GGH67276.1"/>
    </source>
</evidence>
<proteinExistence type="predicted"/>
<accession>A0A917IY81</accession>
<gene>
    <name evidence="1" type="ORF">GCM10011379_22380</name>
</gene>
<organism evidence="1 2">
    <name type="scientific">Filimonas zeae</name>
    <dbReference type="NCBI Taxonomy" id="1737353"/>
    <lineage>
        <taxon>Bacteria</taxon>
        <taxon>Pseudomonadati</taxon>
        <taxon>Bacteroidota</taxon>
        <taxon>Chitinophagia</taxon>
        <taxon>Chitinophagales</taxon>
        <taxon>Chitinophagaceae</taxon>
        <taxon>Filimonas</taxon>
    </lineage>
</organism>
<keyword evidence="2" id="KW-1185">Reference proteome</keyword>
<dbReference type="RefSeq" id="WP_188952110.1">
    <property type="nucleotide sequence ID" value="NZ_BMIB01000002.1"/>
</dbReference>
<name>A0A917IY81_9BACT</name>
<protein>
    <submittedName>
        <fullName evidence="1">Uncharacterized protein</fullName>
    </submittedName>
</protein>
<comment type="caution">
    <text evidence="1">The sequence shown here is derived from an EMBL/GenBank/DDBJ whole genome shotgun (WGS) entry which is preliminary data.</text>
</comment>
<sequence length="144" mass="16053">MQYNINIVVAVDVIKALSEKKLDNSIYLLDDSIWGSEGKGTGRLITRCVPGQRIKWMSYPVDLQTPLSISRVDFIPVYGYVPGGYLPQTGTGIQAVNPDYFEWTGVVPDYLIPGTPYYYRLQVEMGEGKNSTMHISTAAIMVKP</sequence>
<reference evidence="1" key="1">
    <citation type="journal article" date="2014" name="Int. J. Syst. Evol. Microbiol.">
        <title>Complete genome sequence of Corynebacterium casei LMG S-19264T (=DSM 44701T), isolated from a smear-ripened cheese.</title>
        <authorList>
            <consortium name="US DOE Joint Genome Institute (JGI-PGF)"/>
            <person name="Walter F."/>
            <person name="Albersmeier A."/>
            <person name="Kalinowski J."/>
            <person name="Ruckert C."/>
        </authorList>
    </citation>
    <scope>NUCLEOTIDE SEQUENCE</scope>
    <source>
        <strain evidence="1">CGMCC 1.15290</strain>
    </source>
</reference>
<dbReference type="Proteomes" id="UP000627292">
    <property type="component" value="Unassembled WGS sequence"/>
</dbReference>
<reference evidence="1" key="2">
    <citation type="submission" date="2020-09" db="EMBL/GenBank/DDBJ databases">
        <authorList>
            <person name="Sun Q."/>
            <person name="Zhou Y."/>
        </authorList>
    </citation>
    <scope>NUCLEOTIDE SEQUENCE</scope>
    <source>
        <strain evidence="1">CGMCC 1.15290</strain>
    </source>
</reference>
<evidence type="ECO:0000313" key="2">
    <source>
        <dbReference type="Proteomes" id="UP000627292"/>
    </source>
</evidence>
<dbReference type="AlphaFoldDB" id="A0A917IY81"/>
<dbReference type="EMBL" id="BMIB01000002">
    <property type="protein sequence ID" value="GGH67276.1"/>
    <property type="molecule type" value="Genomic_DNA"/>
</dbReference>